<feature type="transmembrane region" description="Helical" evidence="2">
    <location>
        <begin position="283"/>
        <end position="304"/>
    </location>
</feature>
<feature type="transmembrane region" description="Helical" evidence="2">
    <location>
        <begin position="316"/>
        <end position="338"/>
    </location>
</feature>
<feature type="region of interest" description="Disordered" evidence="1">
    <location>
        <begin position="1"/>
        <end position="53"/>
    </location>
</feature>
<keyword evidence="2" id="KW-0472">Membrane</keyword>
<dbReference type="EMBL" id="CP086365">
    <property type="protein sequence ID" value="UNI24746.1"/>
    <property type="molecule type" value="Genomic_DNA"/>
</dbReference>
<protein>
    <recommendedName>
        <fullName evidence="3">F-box domain-containing protein</fullName>
    </recommendedName>
</protein>
<dbReference type="InterPro" id="IPR036047">
    <property type="entry name" value="F-box-like_dom_sf"/>
</dbReference>
<sequence length="410" mass="45854">MDKVDSGSQHGRDASRGWGYPWATAGNGSRGSVDEETGAVLASNDGEDGPQIPLQDLSSLSLTAVEPKPPPTFLDQLRRLPPEVWLEILGYLSLGEVIRLRRTCFPLYQSIPSSAFAAVFRHRLAKLSLRTCRRCLTTARSCRHLLQPLIRPLAPPYMLVAECVPCKAQRGGIEPEGEWWLLGRRAFMCGFCGYPTDAPGWIGTGLRLHGYCRERYGYLRTAAYFFAFLPVPLVLGFVWFIATSSEAGRITNALLGAECCVPVLSFIMLAYPQAVLRLHHFAALLSLAAVIVATVVITRITSWMSYHDTADGKWKLLFGALVVVVTIKSLHFVGNVILMLEYKHWQNMRPHSAWPRRALAVMLKLAAMLANPLYLEQVYPGRYTPMWLRNVLDRLSGRQRWQNGDVELAV</sequence>
<accession>A0A9Q8QT07</accession>
<dbReference type="PROSITE" id="PS50181">
    <property type="entry name" value="FBOX"/>
    <property type="match status" value="1"/>
</dbReference>
<dbReference type="InterPro" id="IPR001810">
    <property type="entry name" value="F-box_dom"/>
</dbReference>
<dbReference type="AlphaFoldDB" id="A0A9Q8QT07"/>
<evidence type="ECO:0000256" key="2">
    <source>
        <dbReference type="SAM" id="Phobius"/>
    </source>
</evidence>
<feature type="transmembrane region" description="Helical" evidence="2">
    <location>
        <begin position="253"/>
        <end position="271"/>
    </location>
</feature>
<feature type="transmembrane region" description="Helical" evidence="2">
    <location>
        <begin position="222"/>
        <end position="241"/>
    </location>
</feature>
<feature type="compositionally biased region" description="Basic and acidic residues" evidence="1">
    <location>
        <begin position="1"/>
        <end position="15"/>
    </location>
</feature>
<organism evidence="4 5">
    <name type="scientific">Purpureocillium takamizusanense</name>
    <dbReference type="NCBI Taxonomy" id="2060973"/>
    <lineage>
        <taxon>Eukaryota</taxon>
        <taxon>Fungi</taxon>
        <taxon>Dikarya</taxon>
        <taxon>Ascomycota</taxon>
        <taxon>Pezizomycotina</taxon>
        <taxon>Sordariomycetes</taxon>
        <taxon>Hypocreomycetidae</taxon>
        <taxon>Hypocreales</taxon>
        <taxon>Ophiocordycipitaceae</taxon>
        <taxon>Purpureocillium</taxon>
    </lineage>
</organism>
<keyword evidence="2" id="KW-1133">Transmembrane helix</keyword>
<keyword evidence="2" id="KW-0812">Transmembrane</keyword>
<dbReference type="OrthoDB" id="4759647at2759"/>
<dbReference type="KEGG" id="ptkz:JDV02_010471"/>
<proteinExistence type="predicted"/>
<feature type="domain" description="F-box" evidence="3">
    <location>
        <begin position="74"/>
        <end position="123"/>
    </location>
</feature>
<evidence type="ECO:0000259" key="3">
    <source>
        <dbReference type="PROSITE" id="PS50181"/>
    </source>
</evidence>
<keyword evidence="5" id="KW-1185">Reference proteome</keyword>
<dbReference type="SUPFAM" id="SSF81383">
    <property type="entry name" value="F-box domain"/>
    <property type="match status" value="1"/>
</dbReference>
<dbReference type="Pfam" id="PF00646">
    <property type="entry name" value="F-box"/>
    <property type="match status" value="1"/>
</dbReference>
<evidence type="ECO:0000313" key="4">
    <source>
        <dbReference type="EMBL" id="UNI24746.1"/>
    </source>
</evidence>
<dbReference type="RefSeq" id="XP_047848227.1">
    <property type="nucleotide sequence ID" value="XM_047992213.1"/>
</dbReference>
<reference evidence="4" key="1">
    <citation type="submission" date="2021-11" db="EMBL/GenBank/DDBJ databases">
        <title>Purpureocillium_takamizusanense_genome.</title>
        <authorList>
            <person name="Nguyen N.-H."/>
        </authorList>
    </citation>
    <scope>NUCLEOTIDE SEQUENCE</scope>
    <source>
        <strain evidence="4">PT3</strain>
    </source>
</reference>
<name>A0A9Q8QT07_9HYPO</name>
<gene>
    <name evidence="4" type="ORF">JDV02_010471</name>
</gene>
<evidence type="ECO:0000313" key="5">
    <source>
        <dbReference type="Proteomes" id="UP000829364"/>
    </source>
</evidence>
<evidence type="ECO:0000256" key="1">
    <source>
        <dbReference type="SAM" id="MobiDB-lite"/>
    </source>
</evidence>
<dbReference type="GeneID" id="72072415"/>
<dbReference type="Proteomes" id="UP000829364">
    <property type="component" value="Chromosome 12"/>
</dbReference>
<dbReference type="CDD" id="cd09917">
    <property type="entry name" value="F-box_SF"/>
    <property type="match status" value="1"/>
</dbReference>